<keyword evidence="6" id="KW-0256">Endoplasmic reticulum</keyword>
<keyword evidence="9" id="KW-1133">Transmembrane helix</keyword>
<dbReference type="GO" id="GO:0050661">
    <property type="term" value="F:NADP binding"/>
    <property type="evidence" value="ECO:0007669"/>
    <property type="project" value="InterPro"/>
</dbReference>
<evidence type="ECO:0000256" key="7">
    <source>
        <dbReference type="ARBA" id="ARBA00022827"/>
    </source>
</evidence>
<evidence type="ECO:0000256" key="3">
    <source>
        <dbReference type="ARBA" id="ARBA00009183"/>
    </source>
</evidence>
<sequence>MNEQATAAVCIIGAGSSGIVAAKTCHQAGIRFDCFEKGSGVGGNWRYNNDNGLSSAYRSLHINTNRNVMAYADYPMPAEYPMFPHHSQIIRYFDSYVDHFGFRDKITFRTAVTDVSRTPDGRYMVTTDTGRTQTYSHVVVANGHHWNPRYPDPPFPGTFAGETMHSHDYKVPEQIRGKKLLIVGIGNSAVDIACEAARQYGDHGVTISTRSGAYIIPNWLMGLPFDSLANPLTSRLPLSIQRRLLGVSLWLARGRQESYGVPRPNRPMLSEHPTISQDLLNLAGRGLIRFKPNIQLFDGHDVVFDDGSRESFDLVIFATGYRVSFPFFGQDFFNVEDSNDLQLYRRVIHPDYPGLYFLGLLQPLGAIMPLAEIQAIWISRLIQRFCRLPDRQVMVQAIDEEARRNQRRYTQSARHTLQVDFHQYKQVIEREMRKNKGVSVH</sequence>
<keyword evidence="8" id="KW-0521">NADP</keyword>
<evidence type="ECO:0000256" key="5">
    <source>
        <dbReference type="ARBA" id="ARBA00022692"/>
    </source>
</evidence>
<evidence type="ECO:0000256" key="11">
    <source>
        <dbReference type="ARBA" id="ARBA00023033"/>
    </source>
</evidence>
<dbReference type="InterPro" id="IPR036188">
    <property type="entry name" value="FAD/NAD-bd_sf"/>
</dbReference>
<dbReference type="InterPro" id="IPR050346">
    <property type="entry name" value="FMO-like"/>
</dbReference>
<reference evidence="13 14" key="1">
    <citation type="submission" date="2019-01" db="EMBL/GenBank/DDBJ databases">
        <title>Spirosoma flava sp. nov., a propanil-degrading bacterium isolated from herbicide-contaminated soil.</title>
        <authorList>
            <person name="Zhang L."/>
            <person name="Jiang J.-D."/>
        </authorList>
    </citation>
    <scope>NUCLEOTIDE SEQUENCE [LARGE SCALE GENOMIC DNA]</scope>
    <source>
        <strain evidence="13 14">TY50</strain>
    </source>
</reference>
<dbReference type="PRINTS" id="PR00370">
    <property type="entry name" value="FMOXYGENASE"/>
</dbReference>
<evidence type="ECO:0000256" key="6">
    <source>
        <dbReference type="ARBA" id="ARBA00022824"/>
    </source>
</evidence>
<evidence type="ECO:0000256" key="1">
    <source>
        <dbReference type="ARBA" id="ARBA00001974"/>
    </source>
</evidence>
<evidence type="ECO:0000256" key="8">
    <source>
        <dbReference type="ARBA" id="ARBA00022857"/>
    </source>
</evidence>
<accession>A0A4Q2UIZ1</accession>
<dbReference type="PANTHER" id="PTHR23023">
    <property type="entry name" value="DIMETHYLANILINE MONOOXYGENASE"/>
    <property type="match status" value="1"/>
</dbReference>
<gene>
    <name evidence="13" type="ORF">EQG79_22635</name>
</gene>
<comment type="cofactor">
    <cofactor evidence="1">
        <name>FAD</name>
        <dbReference type="ChEBI" id="CHEBI:57692"/>
    </cofactor>
</comment>
<comment type="similarity">
    <text evidence="3">Belongs to the FMO family.</text>
</comment>
<evidence type="ECO:0000256" key="4">
    <source>
        <dbReference type="ARBA" id="ARBA00022630"/>
    </source>
</evidence>
<evidence type="ECO:0000256" key="2">
    <source>
        <dbReference type="ARBA" id="ARBA00004389"/>
    </source>
</evidence>
<name>A0A4Q2UIZ1_9BACT</name>
<evidence type="ECO:0000313" key="14">
    <source>
        <dbReference type="Proteomes" id="UP000290407"/>
    </source>
</evidence>
<keyword evidence="5" id="KW-0812">Transmembrane</keyword>
<dbReference type="PIRSF" id="PIRSF000332">
    <property type="entry name" value="FMO"/>
    <property type="match status" value="1"/>
</dbReference>
<keyword evidence="10" id="KW-0560">Oxidoreductase</keyword>
<keyword evidence="7" id="KW-0274">FAD</keyword>
<comment type="subcellular location">
    <subcellularLocation>
        <location evidence="2">Endoplasmic reticulum membrane</location>
        <topology evidence="2">Single-pass membrane protein</topology>
    </subcellularLocation>
</comment>
<dbReference type="InterPro" id="IPR000960">
    <property type="entry name" value="Flavin_mOase"/>
</dbReference>
<dbReference type="GO" id="GO:0050660">
    <property type="term" value="F:flavin adenine dinucleotide binding"/>
    <property type="evidence" value="ECO:0007669"/>
    <property type="project" value="InterPro"/>
</dbReference>
<evidence type="ECO:0000313" key="13">
    <source>
        <dbReference type="EMBL" id="RYC67511.1"/>
    </source>
</evidence>
<dbReference type="SUPFAM" id="SSF51905">
    <property type="entry name" value="FAD/NAD(P)-binding domain"/>
    <property type="match status" value="2"/>
</dbReference>
<keyword evidence="4" id="KW-0285">Flavoprotein</keyword>
<protein>
    <submittedName>
        <fullName evidence="13">NAD(P)/FAD-dependent oxidoreductase</fullName>
    </submittedName>
</protein>
<keyword evidence="12" id="KW-0472">Membrane</keyword>
<dbReference type="FunFam" id="3.50.50.60:FF:000159">
    <property type="entry name" value="Dimethylaniline monooxygenase [N-oxide-forming]"/>
    <property type="match status" value="1"/>
</dbReference>
<comment type="caution">
    <text evidence="13">The sequence shown here is derived from an EMBL/GenBank/DDBJ whole genome shotgun (WGS) entry which is preliminary data.</text>
</comment>
<dbReference type="Gene3D" id="3.50.50.60">
    <property type="entry name" value="FAD/NAD(P)-binding domain"/>
    <property type="match status" value="1"/>
</dbReference>
<dbReference type="EMBL" id="SBLB01000007">
    <property type="protein sequence ID" value="RYC67511.1"/>
    <property type="molecule type" value="Genomic_DNA"/>
</dbReference>
<evidence type="ECO:0000256" key="10">
    <source>
        <dbReference type="ARBA" id="ARBA00023002"/>
    </source>
</evidence>
<dbReference type="GO" id="GO:0004499">
    <property type="term" value="F:N,N-dimethylaniline monooxygenase activity"/>
    <property type="evidence" value="ECO:0007669"/>
    <property type="project" value="InterPro"/>
</dbReference>
<keyword evidence="14" id="KW-1185">Reference proteome</keyword>
<dbReference type="RefSeq" id="WP_129604382.1">
    <property type="nucleotide sequence ID" value="NZ_SBLB01000007.1"/>
</dbReference>
<evidence type="ECO:0000256" key="12">
    <source>
        <dbReference type="ARBA" id="ARBA00023136"/>
    </source>
</evidence>
<proteinExistence type="inferred from homology"/>
<dbReference type="Proteomes" id="UP000290407">
    <property type="component" value="Unassembled WGS sequence"/>
</dbReference>
<organism evidence="13 14">
    <name type="scientific">Spirosoma sordidisoli</name>
    <dbReference type="NCBI Taxonomy" id="2502893"/>
    <lineage>
        <taxon>Bacteria</taxon>
        <taxon>Pseudomonadati</taxon>
        <taxon>Bacteroidota</taxon>
        <taxon>Cytophagia</taxon>
        <taxon>Cytophagales</taxon>
        <taxon>Cytophagaceae</taxon>
        <taxon>Spirosoma</taxon>
    </lineage>
</organism>
<dbReference type="Pfam" id="PF00743">
    <property type="entry name" value="FMO-like"/>
    <property type="match status" value="1"/>
</dbReference>
<dbReference type="AlphaFoldDB" id="A0A4Q2UIZ1"/>
<keyword evidence="11" id="KW-0503">Monooxygenase</keyword>
<evidence type="ECO:0000256" key="9">
    <source>
        <dbReference type="ARBA" id="ARBA00022989"/>
    </source>
</evidence>
<dbReference type="InterPro" id="IPR020946">
    <property type="entry name" value="Flavin_mOase-like"/>
</dbReference>